<evidence type="ECO:0000256" key="3">
    <source>
        <dbReference type="ARBA" id="ARBA00006692"/>
    </source>
</evidence>
<evidence type="ECO:0000256" key="1">
    <source>
        <dbReference type="ARBA" id="ARBA00004123"/>
    </source>
</evidence>
<dbReference type="GO" id="GO:0005737">
    <property type="term" value="C:cytoplasm"/>
    <property type="evidence" value="ECO:0007669"/>
    <property type="project" value="UniProtKB-SubCell"/>
</dbReference>
<dbReference type="SUPFAM" id="SSF48726">
    <property type="entry name" value="Immunoglobulin"/>
    <property type="match status" value="2"/>
</dbReference>
<feature type="domain" description="Ig-like" evidence="11">
    <location>
        <begin position="143"/>
        <end position="224"/>
    </location>
</feature>
<dbReference type="InterPro" id="IPR007110">
    <property type="entry name" value="Ig-like_dom"/>
</dbReference>
<dbReference type="PROSITE" id="PS50835">
    <property type="entry name" value="IG_LIKE"/>
    <property type="match status" value="2"/>
</dbReference>
<name>A0A8S3T8A2_MYTED</name>
<keyword evidence="13" id="KW-1185">Reference proteome</keyword>
<keyword evidence="6" id="KW-0677">Repeat</keyword>
<sequence length="472" mass="53883">MANKLYTNVSTNCIFLKSTCNEEGQVIYEKGNRNSDTTCRCDYTRGYNFLLNLKIHAFCVPSQEDCSCFLKACPKSTDILSPDYECLHVENNITLSECKLIHERRKNVTRRIAGCWKTLKITGVTLNDAGFYCLEVSNKKSEPVKLSVQRVFTSKIEPHECIEGSTIQLTCSVYADNIEVKWYKEEHELQCQRYLITSSEHDRMLTIKNTTVGDSGMYHVKATNVQMKIPVTVKAIITRPLENVTIMEGLDTVLECETEEENRPVQWFKNGKEISNQSDKIRMTGNLHNLTILQTSLDDSGTYTVKTKGRTSHAELTVKEMPATIKQMSVQEKDEFLKAAKSGTTIRYDCRVMIVGENEVGKTCLLRRLMNEKIDDVQSTDGINILRRKCQINIKSGEWHFPTAHQTTYQLQALPINTCPTYNQSQIQNQQKNYQYILPQNMAYRNTAYPTQQAPSCPPQPQADCPPPPPYY</sequence>
<dbReference type="AlphaFoldDB" id="A0A8S3T8A2"/>
<feature type="domain" description="Ig-like" evidence="11">
    <location>
        <begin position="230"/>
        <end position="317"/>
    </location>
</feature>
<dbReference type="OrthoDB" id="10252328at2759"/>
<evidence type="ECO:0000256" key="7">
    <source>
        <dbReference type="ARBA" id="ARBA00023157"/>
    </source>
</evidence>
<dbReference type="Pfam" id="PF08477">
    <property type="entry name" value="Roc"/>
    <property type="match status" value="1"/>
</dbReference>
<feature type="region of interest" description="Disordered" evidence="10">
    <location>
        <begin position="449"/>
        <end position="472"/>
    </location>
</feature>
<keyword evidence="4" id="KW-0963">Cytoplasm</keyword>
<comment type="similarity">
    <text evidence="3">Belongs to the protein kinase superfamily. CAMK Ser/Thr protein kinase family.</text>
</comment>
<dbReference type="Gene3D" id="3.40.50.300">
    <property type="entry name" value="P-loop containing nucleotide triphosphate hydrolases"/>
    <property type="match status" value="1"/>
</dbReference>
<dbReference type="FunFam" id="2.60.40.10:FF:000050">
    <property type="entry name" value="Titin isoform B"/>
    <property type="match status" value="1"/>
</dbReference>
<dbReference type="Pfam" id="PF07679">
    <property type="entry name" value="I-set"/>
    <property type="match status" value="2"/>
</dbReference>
<dbReference type="PANTHER" id="PTHR35971:SF5">
    <property type="entry name" value="OBSCURIN LIKE CYTOSKELETAL ADAPTOR 1"/>
    <property type="match status" value="1"/>
</dbReference>
<evidence type="ECO:0000256" key="5">
    <source>
        <dbReference type="ARBA" id="ARBA00022553"/>
    </source>
</evidence>
<evidence type="ECO:0000256" key="10">
    <source>
        <dbReference type="SAM" id="MobiDB-lite"/>
    </source>
</evidence>
<evidence type="ECO:0000259" key="11">
    <source>
        <dbReference type="PROSITE" id="PS50835"/>
    </source>
</evidence>
<comment type="caution">
    <text evidence="12">The sequence shown here is derived from an EMBL/GenBank/DDBJ whole genome shotgun (WGS) entry which is preliminary data.</text>
</comment>
<dbReference type="InterPro" id="IPR027417">
    <property type="entry name" value="P-loop_NTPase"/>
</dbReference>
<protein>
    <recommendedName>
        <fullName evidence="11">Ig-like domain-containing protein</fullName>
    </recommendedName>
</protein>
<comment type="subcellular location">
    <subcellularLocation>
        <location evidence="2">Cytoplasm</location>
    </subcellularLocation>
    <subcellularLocation>
        <location evidence="1">Nucleus</location>
    </subcellularLocation>
</comment>
<evidence type="ECO:0000256" key="9">
    <source>
        <dbReference type="ARBA" id="ARBA00023319"/>
    </source>
</evidence>
<accession>A0A8S3T8A2</accession>
<dbReference type="Gene3D" id="2.60.40.10">
    <property type="entry name" value="Immunoglobulins"/>
    <property type="match status" value="2"/>
</dbReference>
<dbReference type="InterPro" id="IPR013098">
    <property type="entry name" value="Ig_I-set"/>
</dbReference>
<gene>
    <name evidence="12" type="ORF">MEDL_40953</name>
</gene>
<keyword evidence="8" id="KW-0539">Nucleus</keyword>
<dbReference type="EMBL" id="CAJPWZ010001983">
    <property type="protein sequence ID" value="CAG2227944.1"/>
    <property type="molecule type" value="Genomic_DNA"/>
</dbReference>
<feature type="compositionally biased region" description="Pro residues" evidence="10">
    <location>
        <begin position="456"/>
        <end position="472"/>
    </location>
</feature>
<evidence type="ECO:0000256" key="8">
    <source>
        <dbReference type="ARBA" id="ARBA00023242"/>
    </source>
</evidence>
<dbReference type="Proteomes" id="UP000683360">
    <property type="component" value="Unassembled WGS sequence"/>
</dbReference>
<dbReference type="InterPro" id="IPR052385">
    <property type="entry name" value="Obscurin/Obscurin-like_Reg"/>
</dbReference>
<dbReference type="SMART" id="SM00409">
    <property type="entry name" value="IG"/>
    <property type="match status" value="3"/>
</dbReference>
<dbReference type="InterPro" id="IPR003599">
    <property type="entry name" value="Ig_sub"/>
</dbReference>
<dbReference type="InterPro" id="IPR036179">
    <property type="entry name" value="Ig-like_dom_sf"/>
</dbReference>
<evidence type="ECO:0000256" key="4">
    <source>
        <dbReference type="ARBA" id="ARBA00022490"/>
    </source>
</evidence>
<keyword evidence="5" id="KW-0597">Phosphoprotein</keyword>
<dbReference type="PANTHER" id="PTHR35971">
    <property type="entry name" value="SI:DKEY-31G6.6"/>
    <property type="match status" value="1"/>
</dbReference>
<dbReference type="SMART" id="SM00408">
    <property type="entry name" value="IGc2"/>
    <property type="match status" value="2"/>
</dbReference>
<evidence type="ECO:0000313" key="13">
    <source>
        <dbReference type="Proteomes" id="UP000683360"/>
    </source>
</evidence>
<dbReference type="InterPro" id="IPR013783">
    <property type="entry name" value="Ig-like_fold"/>
</dbReference>
<organism evidence="12 13">
    <name type="scientific">Mytilus edulis</name>
    <name type="common">Blue mussel</name>
    <dbReference type="NCBI Taxonomy" id="6550"/>
    <lineage>
        <taxon>Eukaryota</taxon>
        <taxon>Metazoa</taxon>
        <taxon>Spiralia</taxon>
        <taxon>Lophotrochozoa</taxon>
        <taxon>Mollusca</taxon>
        <taxon>Bivalvia</taxon>
        <taxon>Autobranchia</taxon>
        <taxon>Pteriomorphia</taxon>
        <taxon>Mytilida</taxon>
        <taxon>Mytiloidea</taxon>
        <taxon>Mytilidae</taxon>
        <taxon>Mytilinae</taxon>
        <taxon>Mytilus</taxon>
    </lineage>
</organism>
<evidence type="ECO:0000313" key="12">
    <source>
        <dbReference type="EMBL" id="CAG2227944.1"/>
    </source>
</evidence>
<reference evidence="12" key="1">
    <citation type="submission" date="2021-03" db="EMBL/GenBank/DDBJ databases">
        <authorList>
            <person name="Bekaert M."/>
        </authorList>
    </citation>
    <scope>NUCLEOTIDE SEQUENCE</scope>
</reference>
<keyword evidence="7" id="KW-1015">Disulfide bond</keyword>
<dbReference type="GO" id="GO:0005634">
    <property type="term" value="C:nucleus"/>
    <property type="evidence" value="ECO:0007669"/>
    <property type="project" value="UniProtKB-SubCell"/>
</dbReference>
<keyword evidence="9" id="KW-0393">Immunoglobulin domain</keyword>
<dbReference type="InterPro" id="IPR003598">
    <property type="entry name" value="Ig_sub2"/>
</dbReference>
<evidence type="ECO:0000256" key="2">
    <source>
        <dbReference type="ARBA" id="ARBA00004496"/>
    </source>
</evidence>
<proteinExistence type="inferred from homology"/>
<dbReference type="SUPFAM" id="SSF52540">
    <property type="entry name" value="P-loop containing nucleoside triphosphate hydrolases"/>
    <property type="match status" value="1"/>
</dbReference>
<evidence type="ECO:0000256" key="6">
    <source>
        <dbReference type="ARBA" id="ARBA00022737"/>
    </source>
</evidence>